<feature type="transmembrane region" description="Helical" evidence="1">
    <location>
        <begin position="156"/>
        <end position="174"/>
    </location>
</feature>
<reference evidence="2 3" key="1">
    <citation type="submission" date="2014-12" db="EMBL/GenBank/DDBJ databases">
        <title>Draft genome sequences of 10 type strains of Lactococcus.</title>
        <authorList>
            <person name="Sun Z."/>
            <person name="Zhong Z."/>
            <person name="Liu W."/>
            <person name="Zhang W."/>
            <person name="Zhang H."/>
        </authorList>
    </citation>
    <scope>NUCLEOTIDE SEQUENCE [LARGE SCALE GENOMIC DNA]</scope>
    <source>
        <strain evidence="2 3">DSM 6634</strain>
    </source>
</reference>
<dbReference type="InterPro" id="IPR010380">
    <property type="entry name" value="DUF975"/>
</dbReference>
<protein>
    <submittedName>
        <fullName evidence="2">Integral membrane protein</fullName>
    </submittedName>
</protein>
<keyword evidence="1" id="KW-0472">Membrane</keyword>
<feature type="transmembrane region" description="Helical" evidence="1">
    <location>
        <begin position="75"/>
        <end position="103"/>
    </location>
</feature>
<evidence type="ECO:0000313" key="3">
    <source>
        <dbReference type="Proteomes" id="UP000218282"/>
    </source>
</evidence>
<dbReference type="PANTHER" id="PTHR40076">
    <property type="entry name" value="MEMBRANE PROTEIN-RELATED"/>
    <property type="match status" value="1"/>
</dbReference>
<organism evidence="2 3">
    <name type="scientific">Pseudolactococcus piscium</name>
    <dbReference type="NCBI Taxonomy" id="1364"/>
    <lineage>
        <taxon>Bacteria</taxon>
        <taxon>Bacillati</taxon>
        <taxon>Bacillota</taxon>
        <taxon>Bacilli</taxon>
        <taxon>Lactobacillales</taxon>
        <taxon>Streptococcaceae</taxon>
        <taxon>Pseudolactococcus</taxon>
    </lineage>
</organism>
<dbReference type="PANTHER" id="PTHR40076:SF1">
    <property type="entry name" value="MEMBRANE PROTEIN"/>
    <property type="match status" value="1"/>
</dbReference>
<dbReference type="Pfam" id="PF06161">
    <property type="entry name" value="DUF975"/>
    <property type="match status" value="1"/>
</dbReference>
<evidence type="ECO:0000313" key="2">
    <source>
        <dbReference type="EMBL" id="PCS05517.1"/>
    </source>
</evidence>
<proteinExistence type="predicted"/>
<keyword evidence="1" id="KW-1133">Transmembrane helix</keyword>
<dbReference type="Proteomes" id="UP000218282">
    <property type="component" value="Unassembled WGS sequence"/>
</dbReference>
<dbReference type="EMBL" id="JXJW01000016">
    <property type="protein sequence ID" value="PCS05517.1"/>
    <property type="molecule type" value="Genomic_DNA"/>
</dbReference>
<keyword evidence="3" id="KW-1185">Reference proteome</keyword>
<sequence length="248" mass="28554">MTSSELKAAARHALKDNFFQKLLLLIVPLVLSVANDRITNSYSNDISSTFKDTADKIAGNPDAASSIDFGPLLAIIIPIFLIILLISLIMGIILTVFQTAALFNYMEIFRGEKEEINLSTDIFRAFKDGYFWKIFNLTFVISVIMFILMFIPIIGWGLMIYFGLCWSQATYVLYDKLKHNEYQGVWDVLNTSKMIMTGYKFKYFVFNLTFIGWYILNAISLGWAQIWTMPYTTMSMVAFYEARIQDRL</sequence>
<dbReference type="AlphaFoldDB" id="A0A2A5RW87"/>
<comment type="caution">
    <text evidence="2">The sequence shown here is derived from an EMBL/GenBank/DDBJ whole genome shotgun (WGS) entry which is preliminary data.</text>
</comment>
<feature type="transmembrane region" description="Helical" evidence="1">
    <location>
        <begin position="203"/>
        <end position="226"/>
    </location>
</feature>
<keyword evidence="1" id="KW-0812">Transmembrane</keyword>
<feature type="transmembrane region" description="Helical" evidence="1">
    <location>
        <begin position="130"/>
        <end position="150"/>
    </location>
</feature>
<gene>
    <name evidence="2" type="ORF">RU86_GL000729</name>
</gene>
<evidence type="ECO:0000256" key="1">
    <source>
        <dbReference type="SAM" id="Phobius"/>
    </source>
</evidence>
<accession>A0A2A5RW87</accession>
<name>A0A2A5RW87_9LACT</name>
<dbReference type="RefSeq" id="WP_179296253.1">
    <property type="nucleotide sequence ID" value="NZ_JXJW01000016.1"/>
</dbReference>